<dbReference type="FunFam" id="2.90.10.10:FF:000001">
    <property type="entry name" value="G-type lectin S-receptor-like serine/threonine-protein kinase"/>
    <property type="match status" value="1"/>
</dbReference>
<dbReference type="Gene3D" id="2.90.10.10">
    <property type="entry name" value="Bulb-type lectin domain"/>
    <property type="match status" value="1"/>
</dbReference>
<dbReference type="OrthoDB" id="1936886at2759"/>
<feature type="domain" description="Bulb-type lectin" evidence="1">
    <location>
        <begin position="453"/>
        <end position="574"/>
    </location>
</feature>
<protein>
    <recommendedName>
        <fullName evidence="1">Bulb-type lectin domain-containing protein</fullName>
    </recommendedName>
</protein>
<proteinExistence type="predicted"/>
<dbReference type="CDD" id="cd01098">
    <property type="entry name" value="PAN_AP_plant"/>
    <property type="match status" value="1"/>
</dbReference>
<reference evidence="2 3" key="1">
    <citation type="journal article" date="2020" name="IScience">
        <title>Genome Sequencing of the Endangered Kingdonia uniflora (Circaeasteraceae, Ranunculales) Reveals Potential Mechanisms of Evolutionary Specialization.</title>
        <authorList>
            <person name="Sun Y."/>
            <person name="Deng T."/>
            <person name="Zhang A."/>
            <person name="Moore M.J."/>
            <person name="Landis J.B."/>
            <person name="Lin N."/>
            <person name="Zhang H."/>
            <person name="Zhang X."/>
            <person name="Huang J."/>
            <person name="Zhang X."/>
            <person name="Sun H."/>
            <person name="Wang H."/>
        </authorList>
    </citation>
    <scope>NUCLEOTIDE SEQUENCE [LARGE SCALE GENOMIC DNA]</scope>
    <source>
        <strain evidence="2">TB1705</strain>
        <tissue evidence="2">Leaf</tissue>
    </source>
</reference>
<dbReference type="InterPro" id="IPR003609">
    <property type="entry name" value="Pan_app"/>
</dbReference>
<organism evidence="2 3">
    <name type="scientific">Kingdonia uniflora</name>
    <dbReference type="NCBI Taxonomy" id="39325"/>
    <lineage>
        <taxon>Eukaryota</taxon>
        <taxon>Viridiplantae</taxon>
        <taxon>Streptophyta</taxon>
        <taxon>Embryophyta</taxon>
        <taxon>Tracheophyta</taxon>
        <taxon>Spermatophyta</taxon>
        <taxon>Magnoliopsida</taxon>
        <taxon>Ranunculales</taxon>
        <taxon>Circaeasteraceae</taxon>
        <taxon>Kingdonia</taxon>
    </lineage>
</organism>
<gene>
    <name evidence="2" type="ORF">GIB67_016379</name>
</gene>
<dbReference type="PANTHER" id="PTHR32444">
    <property type="entry name" value="BULB-TYPE LECTIN DOMAIN-CONTAINING PROTEIN"/>
    <property type="match status" value="1"/>
</dbReference>
<dbReference type="SMART" id="SM00108">
    <property type="entry name" value="B_lectin"/>
    <property type="match status" value="1"/>
</dbReference>
<evidence type="ECO:0000313" key="3">
    <source>
        <dbReference type="Proteomes" id="UP000541444"/>
    </source>
</evidence>
<evidence type="ECO:0000259" key="1">
    <source>
        <dbReference type="PROSITE" id="PS50927"/>
    </source>
</evidence>
<dbReference type="SMART" id="SM00473">
    <property type="entry name" value="PAN_AP"/>
    <property type="match status" value="1"/>
</dbReference>
<dbReference type="InterPro" id="IPR001480">
    <property type="entry name" value="Bulb-type_lectin_dom"/>
</dbReference>
<dbReference type="Proteomes" id="UP000541444">
    <property type="component" value="Unassembled WGS sequence"/>
</dbReference>
<dbReference type="Pfam" id="PF01453">
    <property type="entry name" value="B_lectin"/>
    <property type="match status" value="1"/>
</dbReference>
<dbReference type="PROSITE" id="PS50927">
    <property type="entry name" value="BULB_LECTIN"/>
    <property type="match status" value="1"/>
</dbReference>
<accession>A0A7J7MGY2</accession>
<sequence>MEEFHVRYFGYQTLYLPTPILVSPNFYGMSYEEVLEVEDNHFQMVHFYNRLTSEAECPNGLWLFMEKAITTEDDAARIRPRESHWYPAVVEEVFIPGTIDISSEKDLSARAVILCDLWLLCIVCSARDNFVVEVELATIVRACSQRVRHAVEGRFHIKVDELHERYFCHFPYYVALPKWLLKLDGLDDEGRHAGVDQFFWCDVFCELLLDATLQEEVVRKIARDTLTEEDKRAAGGEIIPCGVVQYALKTYKSHEKIYSTVMFRGNIIIGGEDDYNVMEETADKIDVTVATLDTDEGGTKFIEKWSQKFGDLILRLDAQMDRIRELKVELEIEKKKRVKDTKAAEERFRLNVADAELDQTGKYDEIVFLLDVEDKVVADAARPANVSTSPRKPVLAINKTLDPPSEVEINNNLDKLFIRHWILYGLKGIKDCIFQNKERANRGSTEVKGSIVTHTITSSQPLTDGYTIVSQGGTFELGFFSPADSKNCYEGLWNKKISVQRVVWVLNKNMPINDSSGVFKMEKDGNLVLLDREKNVVWSTNSSKSTKSSAIELLDSRNLVLQDANECNSTIWQSFNYPSDVLLPGMKIRWDLKTGLNRVKCLKNCSCMAYTNTNISSGGSGCVIWSGNLVDIRKFKDAGQDLYIRMPASELGGFTTIPVELESPSGSLGEPAVKGMKKVQQILFEQKTAKETREILGGVR</sequence>
<dbReference type="SUPFAM" id="SSF51110">
    <property type="entry name" value="alpha-D-mannose-specific plant lectins"/>
    <property type="match status" value="1"/>
</dbReference>
<dbReference type="AlphaFoldDB" id="A0A7J7MGY2"/>
<keyword evidence="3" id="KW-1185">Reference proteome</keyword>
<dbReference type="EMBL" id="JACGCM010001511">
    <property type="protein sequence ID" value="KAF6154127.1"/>
    <property type="molecule type" value="Genomic_DNA"/>
</dbReference>
<evidence type="ECO:0000313" key="2">
    <source>
        <dbReference type="EMBL" id="KAF6154127.1"/>
    </source>
</evidence>
<dbReference type="InterPro" id="IPR036426">
    <property type="entry name" value="Bulb-type_lectin_dom_sf"/>
</dbReference>
<comment type="caution">
    <text evidence="2">The sequence shown here is derived from an EMBL/GenBank/DDBJ whole genome shotgun (WGS) entry which is preliminary data.</text>
</comment>
<dbReference type="CDD" id="cd00028">
    <property type="entry name" value="B_lectin"/>
    <property type="match status" value="1"/>
</dbReference>
<name>A0A7J7MGY2_9MAGN</name>
<dbReference type="PANTHER" id="PTHR32444:SF247">
    <property type="entry name" value="OS01G0958200 PROTEIN"/>
    <property type="match status" value="1"/>
</dbReference>